<dbReference type="InterPro" id="IPR052895">
    <property type="entry name" value="HetReg/Transcr_Mod"/>
</dbReference>
<protein>
    <submittedName>
        <fullName evidence="2">Heterokaryon incompatibility protein 6, OR allele</fullName>
    </submittedName>
</protein>
<dbReference type="Pfam" id="PF06985">
    <property type="entry name" value="HET"/>
    <property type="match status" value="1"/>
</dbReference>
<dbReference type="AlphaFoldDB" id="A0A9Q8LEH5"/>
<evidence type="ECO:0000313" key="3">
    <source>
        <dbReference type="Proteomes" id="UP000756132"/>
    </source>
</evidence>
<dbReference type="InterPro" id="IPR010730">
    <property type="entry name" value="HET"/>
</dbReference>
<dbReference type="PANTHER" id="PTHR24148:SF82">
    <property type="entry name" value="HETEROKARYON INCOMPATIBILITY DOMAIN-CONTAINING PROTEIN"/>
    <property type="match status" value="1"/>
</dbReference>
<dbReference type="GeneID" id="71984062"/>
<evidence type="ECO:0000259" key="1">
    <source>
        <dbReference type="Pfam" id="PF06985"/>
    </source>
</evidence>
<dbReference type="Proteomes" id="UP000756132">
    <property type="component" value="Chromosome 4"/>
</dbReference>
<dbReference type="RefSeq" id="XP_047760291.1">
    <property type="nucleotide sequence ID" value="XM_047903332.1"/>
</dbReference>
<evidence type="ECO:0000313" key="2">
    <source>
        <dbReference type="EMBL" id="UJO15925.1"/>
    </source>
</evidence>
<name>A0A9Q8LEH5_PASFU</name>
<keyword evidence="3" id="KW-1185">Reference proteome</keyword>
<feature type="domain" description="Heterokaryon incompatibility" evidence="1">
    <location>
        <begin position="51"/>
        <end position="213"/>
    </location>
</feature>
<gene>
    <name evidence="2" type="ORF">CLAFUR5_04184</name>
</gene>
<reference evidence="2" key="2">
    <citation type="journal article" date="2022" name="Microb. Genom.">
        <title>A chromosome-scale genome assembly of the tomato pathogen Cladosporium fulvum reveals a compartmentalized genome architecture and the presence of a dispensable chromosome.</title>
        <authorList>
            <person name="Zaccaron A.Z."/>
            <person name="Chen L.H."/>
            <person name="Samaras A."/>
            <person name="Stergiopoulos I."/>
        </authorList>
    </citation>
    <scope>NUCLEOTIDE SEQUENCE</scope>
    <source>
        <strain evidence="2">Race5_Kim</strain>
    </source>
</reference>
<dbReference type="KEGG" id="ffu:CLAFUR5_04184"/>
<sequence>MPRTTENMFTYNYCLQDTQIRLLRLLPGSDDQEFIGCLLAVDFDRNASPQYEALSYTWGKPLFDAAIFFNDDQSDGLARKFKITTDLAVALRHLRRADKERILWIDQICINQHDATEKSTQVNNMMADIYRRTSALIVWLGAADSETGIAFDTIEGTYQSLPKGPGLSYQERIALRREHMVEPSTGVFNAIEWRAVYNLLRRPWFERTWIVQEAYLAELDGTKTTVLCGGYYVD</sequence>
<accession>A0A9Q8LEH5</accession>
<dbReference type="PANTHER" id="PTHR24148">
    <property type="entry name" value="ANKYRIN REPEAT DOMAIN-CONTAINING PROTEIN 39 HOMOLOG-RELATED"/>
    <property type="match status" value="1"/>
</dbReference>
<organism evidence="2 3">
    <name type="scientific">Passalora fulva</name>
    <name type="common">Tomato leaf mold</name>
    <name type="synonym">Cladosporium fulvum</name>
    <dbReference type="NCBI Taxonomy" id="5499"/>
    <lineage>
        <taxon>Eukaryota</taxon>
        <taxon>Fungi</taxon>
        <taxon>Dikarya</taxon>
        <taxon>Ascomycota</taxon>
        <taxon>Pezizomycotina</taxon>
        <taxon>Dothideomycetes</taxon>
        <taxon>Dothideomycetidae</taxon>
        <taxon>Mycosphaerellales</taxon>
        <taxon>Mycosphaerellaceae</taxon>
        <taxon>Fulvia</taxon>
    </lineage>
</organism>
<proteinExistence type="predicted"/>
<dbReference type="EMBL" id="CP090166">
    <property type="protein sequence ID" value="UJO15925.1"/>
    <property type="molecule type" value="Genomic_DNA"/>
</dbReference>
<dbReference type="OrthoDB" id="3647238at2759"/>
<reference evidence="2" key="1">
    <citation type="submission" date="2021-12" db="EMBL/GenBank/DDBJ databases">
        <authorList>
            <person name="Zaccaron A."/>
            <person name="Stergiopoulos I."/>
        </authorList>
    </citation>
    <scope>NUCLEOTIDE SEQUENCE</scope>
    <source>
        <strain evidence="2">Race5_Kim</strain>
    </source>
</reference>